<reference evidence="1" key="2">
    <citation type="submission" date="2023-05" db="EMBL/GenBank/DDBJ databases">
        <authorList>
            <consortium name="Lawrence Berkeley National Laboratory"/>
            <person name="Steindorff A."/>
            <person name="Hensen N."/>
            <person name="Bonometti L."/>
            <person name="Westerberg I."/>
            <person name="Brannstrom I.O."/>
            <person name="Guillou S."/>
            <person name="Cros-Aarteil S."/>
            <person name="Calhoun S."/>
            <person name="Haridas S."/>
            <person name="Kuo A."/>
            <person name="Mondo S."/>
            <person name="Pangilinan J."/>
            <person name="Riley R."/>
            <person name="Labutti K."/>
            <person name="Andreopoulos B."/>
            <person name="Lipzen A."/>
            <person name="Chen C."/>
            <person name="Yanf M."/>
            <person name="Daum C."/>
            <person name="Ng V."/>
            <person name="Clum A."/>
            <person name="Ohm R."/>
            <person name="Martin F."/>
            <person name="Silar P."/>
            <person name="Natvig D."/>
            <person name="Lalanne C."/>
            <person name="Gautier V."/>
            <person name="Ament-Velasquez S.L."/>
            <person name="Kruys A."/>
            <person name="Hutchinson M.I."/>
            <person name="Powell A.J."/>
            <person name="Barry K."/>
            <person name="Miller A.N."/>
            <person name="Grigoriev I.V."/>
            <person name="Debuchy R."/>
            <person name="Gladieux P."/>
            <person name="Thoren M.H."/>
            <person name="Johannesson H."/>
        </authorList>
    </citation>
    <scope>NUCLEOTIDE SEQUENCE</scope>
    <source>
        <strain evidence="1">CBS 990.96</strain>
    </source>
</reference>
<name>A0AAN7BFM9_9PEZI</name>
<accession>A0AAN7BFM9</accession>
<organism evidence="1 2">
    <name type="scientific">Podospora fimiseda</name>
    <dbReference type="NCBI Taxonomy" id="252190"/>
    <lineage>
        <taxon>Eukaryota</taxon>
        <taxon>Fungi</taxon>
        <taxon>Dikarya</taxon>
        <taxon>Ascomycota</taxon>
        <taxon>Pezizomycotina</taxon>
        <taxon>Sordariomycetes</taxon>
        <taxon>Sordariomycetidae</taxon>
        <taxon>Sordariales</taxon>
        <taxon>Podosporaceae</taxon>
        <taxon>Podospora</taxon>
    </lineage>
</organism>
<dbReference type="Pfam" id="PF13410">
    <property type="entry name" value="GST_C_2"/>
    <property type="match status" value="1"/>
</dbReference>
<comment type="caution">
    <text evidence="1">The sequence shown here is derived from an EMBL/GenBank/DDBJ whole genome shotgun (WGS) entry which is preliminary data.</text>
</comment>
<protein>
    <submittedName>
        <fullName evidence="1">Glutathione S-transferase omega-like 2</fullName>
    </submittedName>
</protein>
<dbReference type="SUPFAM" id="SSF47616">
    <property type="entry name" value="GST C-terminal domain-like"/>
    <property type="match status" value="1"/>
</dbReference>
<dbReference type="Proteomes" id="UP001301958">
    <property type="component" value="Unassembled WGS sequence"/>
</dbReference>
<dbReference type="AlphaFoldDB" id="A0AAN7BFM9"/>
<dbReference type="InterPro" id="IPR016639">
    <property type="entry name" value="GST_Omega/GSH"/>
</dbReference>
<dbReference type="EMBL" id="MU865482">
    <property type="protein sequence ID" value="KAK4222249.1"/>
    <property type="molecule type" value="Genomic_DNA"/>
</dbReference>
<dbReference type="Gene3D" id="1.20.1050.10">
    <property type="match status" value="1"/>
</dbReference>
<proteinExistence type="predicted"/>
<keyword evidence="2" id="KW-1185">Reference proteome</keyword>
<dbReference type="GO" id="GO:0004364">
    <property type="term" value="F:glutathione transferase activity"/>
    <property type="evidence" value="ECO:0007669"/>
    <property type="project" value="InterPro"/>
</dbReference>
<dbReference type="InterPro" id="IPR036282">
    <property type="entry name" value="Glutathione-S-Trfase_C_sf"/>
</dbReference>
<evidence type="ECO:0000313" key="2">
    <source>
        <dbReference type="Proteomes" id="UP001301958"/>
    </source>
</evidence>
<dbReference type="PANTHER" id="PTHR32419:SF23">
    <property type="entry name" value="GLUTATHIONE S-TRANSFERASE (EUROFUNG)"/>
    <property type="match status" value="1"/>
</dbReference>
<dbReference type="GO" id="GO:0005737">
    <property type="term" value="C:cytoplasm"/>
    <property type="evidence" value="ECO:0007669"/>
    <property type="project" value="TreeGrafter"/>
</dbReference>
<dbReference type="PANTHER" id="PTHR32419">
    <property type="entry name" value="GLUTATHIONYL-HYDROQUINONE REDUCTASE"/>
    <property type="match status" value="1"/>
</dbReference>
<reference evidence="1" key="1">
    <citation type="journal article" date="2023" name="Mol. Phylogenet. Evol.">
        <title>Genome-scale phylogeny and comparative genomics of the fungal order Sordariales.</title>
        <authorList>
            <person name="Hensen N."/>
            <person name="Bonometti L."/>
            <person name="Westerberg I."/>
            <person name="Brannstrom I.O."/>
            <person name="Guillou S."/>
            <person name="Cros-Aarteil S."/>
            <person name="Calhoun S."/>
            <person name="Haridas S."/>
            <person name="Kuo A."/>
            <person name="Mondo S."/>
            <person name="Pangilinan J."/>
            <person name="Riley R."/>
            <person name="LaButti K."/>
            <person name="Andreopoulos B."/>
            <person name="Lipzen A."/>
            <person name="Chen C."/>
            <person name="Yan M."/>
            <person name="Daum C."/>
            <person name="Ng V."/>
            <person name="Clum A."/>
            <person name="Steindorff A."/>
            <person name="Ohm R.A."/>
            <person name="Martin F."/>
            <person name="Silar P."/>
            <person name="Natvig D.O."/>
            <person name="Lalanne C."/>
            <person name="Gautier V."/>
            <person name="Ament-Velasquez S.L."/>
            <person name="Kruys A."/>
            <person name="Hutchinson M.I."/>
            <person name="Powell A.J."/>
            <person name="Barry K."/>
            <person name="Miller A.N."/>
            <person name="Grigoriev I.V."/>
            <person name="Debuchy R."/>
            <person name="Gladieux P."/>
            <person name="Hiltunen Thoren M."/>
            <person name="Johannesson H."/>
        </authorList>
    </citation>
    <scope>NUCLEOTIDE SEQUENCE</scope>
    <source>
        <strain evidence="1">CBS 990.96</strain>
    </source>
</reference>
<gene>
    <name evidence="1" type="ORF">QBC38DRAFT_427617</name>
</gene>
<evidence type="ECO:0000313" key="1">
    <source>
        <dbReference type="EMBL" id="KAK4222249.1"/>
    </source>
</evidence>
<sequence length="139" mass="16189">MGHHRRIKSSGPYILGSELTEVDILAYATLIRFDPVYVQHFKCNLATIRHDYPPIKNLYWNVKGFKETTDFRHLKENYRKSHGDINPLGITPLGPWPDVEGESEGWVYEEDWERVRVGGVGMGEVQEIEEVMRRELGFE</sequence>